<dbReference type="Gene3D" id="3.40.50.1820">
    <property type="entry name" value="alpha/beta hydrolase"/>
    <property type="match status" value="1"/>
</dbReference>
<dbReference type="PANTHER" id="PTHR48098">
    <property type="entry name" value="ENTEROCHELIN ESTERASE-RELATED"/>
    <property type="match status" value="1"/>
</dbReference>
<accession>A0ABU2B6Y0</accession>
<dbReference type="EMBL" id="JAVDYF010000001">
    <property type="protein sequence ID" value="MDR7353518.1"/>
    <property type="molecule type" value="Genomic_DNA"/>
</dbReference>
<keyword evidence="2" id="KW-1185">Reference proteome</keyword>
<proteinExistence type="predicted"/>
<dbReference type="SUPFAM" id="SSF53474">
    <property type="entry name" value="alpha/beta-Hydrolases"/>
    <property type="match status" value="1"/>
</dbReference>
<name>A0ABU2B6Y0_9CORY</name>
<evidence type="ECO:0000313" key="1">
    <source>
        <dbReference type="EMBL" id="MDR7353518.1"/>
    </source>
</evidence>
<gene>
    <name evidence="1" type="ORF">J2S37_000056</name>
</gene>
<organism evidence="1 2">
    <name type="scientific">Corynebacterium felinum</name>
    <dbReference type="NCBI Taxonomy" id="131318"/>
    <lineage>
        <taxon>Bacteria</taxon>
        <taxon>Bacillati</taxon>
        <taxon>Actinomycetota</taxon>
        <taxon>Actinomycetes</taxon>
        <taxon>Mycobacteriales</taxon>
        <taxon>Corynebacteriaceae</taxon>
        <taxon>Corynebacterium</taxon>
    </lineage>
</organism>
<protein>
    <submittedName>
        <fullName evidence="1">S-formylglutathione hydrolase FrmB</fullName>
    </submittedName>
</protein>
<sequence>MTDTAEADKEYGKMMARIFNSKIADFAISTSIALVQKTPAVWRRIPPLYADLVGDLPILQDFDAPQLIDRIPDEDPGVERWYVASPAMRRVVEVQVIPAKDPDIPAPMLYLLDGVSAPARSGWLREGQIQDFVASNHVTVVLPTQAPGSLYEDWLRDDPKVGRHKWDTFLSSELLQVMEDAAHGLNFNGRRVIGGLSMGASGAVRIAAKHNETFHGVIGLSGCYSTTSIMGRGMTLAIIRSVDADPDNVWGPGITPAALAADVAANPEGLRHMPIYLFAANGRITEHDINIHVGQPRHELPGAVLLEKASFKSTVELVRTMERMGMHHQVVHLQRGGVHAWAYYGEQLRKGWEAVYPAAVKR</sequence>
<dbReference type="InterPro" id="IPR029058">
    <property type="entry name" value="AB_hydrolase_fold"/>
</dbReference>
<evidence type="ECO:0000313" key="2">
    <source>
        <dbReference type="Proteomes" id="UP001183619"/>
    </source>
</evidence>
<dbReference type="GO" id="GO:0016787">
    <property type="term" value="F:hydrolase activity"/>
    <property type="evidence" value="ECO:0007669"/>
    <property type="project" value="UniProtKB-KW"/>
</dbReference>
<dbReference type="PANTHER" id="PTHR48098:SF1">
    <property type="entry name" value="DIACYLGLYCEROL ACYLTRANSFERASE_MYCOLYLTRANSFERASE AG85A"/>
    <property type="match status" value="1"/>
</dbReference>
<comment type="caution">
    <text evidence="1">The sequence shown here is derived from an EMBL/GenBank/DDBJ whole genome shotgun (WGS) entry which is preliminary data.</text>
</comment>
<dbReference type="Pfam" id="PF00756">
    <property type="entry name" value="Esterase"/>
    <property type="match status" value="1"/>
</dbReference>
<dbReference type="RefSeq" id="WP_277105285.1">
    <property type="nucleotide sequence ID" value="NZ_BAAAJS010000041.1"/>
</dbReference>
<keyword evidence="1" id="KW-0378">Hydrolase</keyword>
<dbReference type="Proteomes" id="UP001183619">
    <property type="component" value="Unassembled WGS sequence"/>
</dbReference>
<reference evidence="1 2" key="1">
    <citation type="submission" date="2023-07" db="EMBL/GenBank/DDBJ databases">
        <title>Sequencing the genomes of 1000 actinobacteria strains.</title>
        <authorList>
            <person name="Klenk H.-P."/>
        </authorList>
    </citation>
    <scope>NUCLEOTIDE SEQUENCE [LARGE SCALE GENOMIC DNA]</scope>
    <source>
        <strain evidence="1 2">DSM 44508</strain>
    </source>
</reference>
<dbReference type="InterPro" id="IPR000801">
    <property type="entry name" value="Esterase-like"/>
</dbReference>
<dbReference type="InterPro" id="IPR050583">
    <property type="entry name" value="Mycobacterial_A85_antigen"/>
</dbReference>